<feature type="transmembrane region" description="Helical" evidence="2">
    <location>
        <begin position="63"/>
        <end position="86"/>
    </location>
</feature>
<feature type="compositionally biased region" description="Low complexity" evidence="1">
    <location>
        <begin position="284"/>
        <end position="295"/>
    </location>
</feature>
<protein>
    <recommendedName>
        <fullName evidence="5">Integral membrane protein</fullName>
    </recommendedName>
</protein>
<feature type="transmembrane region" description="Helical" evidence="2">
    <location>
        <begin position="126"/>
        <end position="149"/>
    </location>
</feature>
<dbReference type="EMBL" id="JAVTLL010000006">
    <property type="protein sequence ID" value="MDT7841254.1"/>
    <property type="molecule type" value="Genomic_DNA"/>
</dbReference>
<accession>A0ABU3LPT8</accession>
<keyword evidence="2" id="KW-0812">Transmembrane</keyword>
<evidence type="ECO:0000256" key="1">
    <source>
        <dbReference type="SAM" id="MobiDB-lite"/>
    </source>
</evidence>
<organism evidence="3 4">
    <name type="scientific">Streptomyces justiciae</name>
    <dbReference type="NCBI Taxonomy" id="2780140"/>
    <lineage>
        <taxon>Bacteria</taxon>
        <taxon>Bacillati</taxon>
        <taxon>Actinomycetota</taxon>
        <taxon>Actinomycetes</taxon>
        <taxon>Kitasatosporales</taxon>
        <taxon>Streptomycetaceae</taxon>
        <taxon>Streptomyces</taxon>
    </lineage>
</organism>
<dbReference type="Proteomes" id="UP001257948">
    <property type="component" value="Unassembled WGS sequence"/>
</dbReference>
<feature type="compositionally biased region" description="Low complexity" evidence="1">
    <location>
        <begin position="302"/>
        <end position="312"/>
    </location>
</feature>
<keyword evidence="4" id="KW-1185">Reference proteome</keyword>
<evidence type="ECO:0000313" key="3">
    <source>
        <dbReference type="EMBL" id="MDT7841254.1"/>
    </source>
</evidence>
<keyword evidence="2" id="KW-1133">Transmembrane helix</keyword>
<keyword evidence="2" id="KW-0472">Membrane</keyword>
<feature type="region of interest" description="Disordered" evidence="1">
    <location>
        <begin position="229"/>
        <end position="312"/>
    </location>
</feature>
<feature type="transmembrane region" description="Helical" evidence="2">
    <location>
        <begin position="161"/>
        <end position="178"/>
    </location>
</feature>
<sequence>MARDLWKPKYVARAVFHPAWIPESIDPAVEQLKKIRLIAGTVAAVGVYTFVEGGFAFDEMLENMLTASVVLLFITPLTVGIMLLVWKRDGDIRALKPPLFNSLKLLLAFVGSIVITVVLLQSAGGAGFFVLILAPLVIWLAVFVGRGAWHVGANFFGTAGVHRCLPPLLATVTTWLMALPDLLTGDLHGLSLGMGVLFILGAPLTVTGIALMEMRRLDQRYGIRLKAHPATQAPPVPPMPPNAPPMPPGTPPYVPPQGNPYGGSPYGNPYGPPPGNPYGPQPGHPYNQGNQGTNPYGPPSGNPYNGGNPYGS</sequence>
<evidence type="ECO:0000313" key="4">
    <source>
        <dbReference type="Proteomes" id="UP001257948"/>
    </source>
</evidence>
<comment type="caution">
    <text evidence="3">The sequence shown here is derived from an EMBL/GenBank/DDBJ whole genome shotgun (WGS) entry which is preliminary data.</text>
</comment>
<feature type="compositionally biased region" description="Pro residues" evidence="1">
    <location>
        <begin position="270"/>
        <end position="283"/>
    </location>
</feature>
<feature type="transmembrane region" description="Helical" evidence="2">
    <location>
        <begin position="37"/>
        <end position="57"/>
    </location>
</feature>
<proteinExistence type="predicted"/>
<feature type="transmembrane region" description="Helical" evidence="2">
    <location>
        <begin position="98"/>
        <end position="120"/>
    </location>
</feature>
<name>A0ABU3LPT8_9ACTN</name>
<dbReference type="RefSeq" id="WP_314200177.1">
    <property type="nucleotide sequence ID" value="NZ_JAVTLL010000006.1"/>
</dbReference>
<feature type="compositionally biased region" description="Pro residues" evidence="1">
    <location>
        <begin position="232"/>
        <end position="258"/>
    </location>
</feature>
<gene>
    <name evidence="3" type="ORF">RQC66_10960</name>
</gene>
<evidence type="ECO:0008006" key="5">
    <source>
        <dbReference type="Google" id="ProtNLM"/>
    </source>
</evidence>
<reference evidence="4" key="1">
    <citation type="submission" date="2023-07" db="EMBL/GenBank/DDBJ databases">
        <title>Draft genome sequence of the endophytic actinobacterium Streptomyces justiciae WPN32, a potential antibiotic producer.</title>
        <authorList>
            <person name="Yasawong M."/>
            <person name="Pana W."/>
            <person name="Ganta P."/>
            <person name="Santapan N."/>
            <person name="Songngamsuk T."/>
            <person name="Phatcharaharikarn M."/>
            <person name="Kerdtoob S."/>
            <person name="Nantapong N."/>
        </authorList>
    </citation>
    <scope>NUCLEOTIDE SEQUENCE [LARGE SCALE GENOMIC DNA]</scope>
    <source>
        <strain evidence="4">WPN32</strain>
    </source>
</reference>
<evidence type="ECO:0000256" key="2">
    <source>
        <dbReference type="SAM" id="Phobius"/>
    </source>
</evidence>
<feature type="transmembrane region" description="Helical" evidence="2">
    <location>
        <begin position="190"/>
        <end position="211"/>
    </location>
</feature>